<proteinExistence type="predicted"/>
<dbReference type="InterPro" id="IPR050066">
    <property type="entry name" value="UvrABC_protein_C"/>
</dbReference>
<dbReference type="InterPro" id="IPR036397">
    <property type="entry name" value="RNaseH_sf"/>
</dbReference>
<dbReference type="Pfam" id="PF00929">
    <property type="entry name" value="RNase_T"/>
    <property type="match status" value="1"/>
</dbReference>
<protein>
    <submittedName>
        <fullName evidence="3">Unannotated protein</fullName>
    </submittedName>
</protein>
<dbReference type="CDD" id="cd10434">
    <property type="entry name" value="GIY-YIG_UvrC_Cho"/>
    <property type="match status" value="1"/>
</dbReference>
<feature type="compositionally biased region" description="Basic residues" evidence="1">
    <location>
        <begin position="581"/>
        <end position="592"/>
    </location>
</feature>
<dbReference type="PROSITE" id="PS50164">
    <property type="entry name" value="GIY_YIG"/>
    <property type="match status" value="1"/>
</dbReference>
<organism evidence="3">
    <name type="scientific">freshwater metagenome</name>
    <dbReference type="NCBI Taxonomy" id="449393"/>
    <lineage>
        <taxon>unclassified sequences</taxon>
        <taxon>metagenomes</taxon>
        <taxon>ecological metagenomes</taxon>
    </lineage>
</organism>
<dbReference type="NCBIfam" id="TIGR00573">
    <property type="entry name" value="dnaq"/>
    <property type="match status" value="1"/>
</dbReference>
<dbReference type="InterPro" id="IPR012337">
    <property type="entry name" value="RNaseH-like_sf"/>
</dbReference>
<evidence type="ECO:0000256" key="1">
    <source>
        <dbReference type="SAM" id="MobiDB-lite"/>
    </source>
</evidence>
<dbReference type="EMBL" id="CAFBMR010000068">
    <property type="protein sequence ID" value="CAB4921577.1"/>
    <property type="molecule type" value="Genomic_DNA"/>
</dbReference>
<dbReference type="Gene3D" id="3.40.1440.10">
    <property type="entry name" value="GIY-YIG endonuclease"/>
    <property type="match status" value="1"/>
</dbReference>
<reference evidence="3" key="1">
    <citation type="submission" date="2020-05" db="EMBL/GenBank/DDBJ databases">
        <authorList>
            <person name="Chiriac C."/>
            <person name="Salcher M."/>
            <person name="Ghai R."/>
            <person name="Kavagutti S V."/>
        </authorList>
    </citation>
    <scope>NUCLEOTIDE SEQUENCE</scope>
</reference>
<feature type="region of interest" description="Disordered" evidence="1">
    <location>
        <begin position="569"/>
        <end position="599"/>
    </location>
</feature>
<evidence type="ECO:0000313" key="3">
    <source>
        <dbReference type="EMBL" id="CAB4921577.1"/>
    </source>
</evidence>
<evidence type="ECO:0000259" key="2">
    <source>
        <dbReference type="PROSITE" id="PS50164"/>
    </source>
</evidence>
<gene>
    <name evidence="3" type="ORF">UFOPK3610_01445</name>
</gene>
<dbReference type="GO" id="GO:0009380">
    <property type="term" value="C:excinuclease repair complex"/>
    <property type="evidence" value="ECO:0007669"/>
    <property type="project" value="TreeGrafter"/>
</dbReference>
<dbReference type="InterPro" id="IPR006054">
    <property type="entry name" value="DnaQ"/>
</dbReference>
<dbReference type="NCBIfam" id="NF005905">
    <property type="entry name" value="PRK07883.1-3"/>
    <property type="match status" value="1"/>
</dbReference>
<dbReference type="InterPro" id="IPR013520">
    <property type="entry name" value="Ribonucl_H"/>
</dbReference>
<dbReference type="CDD" id="cd06127">
    <property type="entry name" value="DEDDh"/>
    <property type="match status" value="1"/>
</dbReference>
<name>A0A6J7HKE1_9ZZZZ</name>
<dbReference type="GO" id="GO:0003887">
    <property type="term" value="F:DNA-directed DNA polymerase activity"/>
    <property type="evidence" value="ECO:0007669"/>
    <property type="project" value="InterPro"/>
</dbReference>
<dbReference type="NCBIfam" id="NF005907">
    <property type="entry name" value="PRK07883.1-5"/>
    <property type="match status" value="1"/>
</dbReference>
<dbReference type="SUPFAM" id="SSF82771">
    <property type="entry name" value="GIY-YIG endonuclease"/>
    <property type="match status" value="1"/>
</dbReference>
<dbReference type="GO" id="GO:0006260">
    <property type="term" value="P:DNA replication"/>
    <property type="evidence" value="ECO:0007669"/>
    <property type="project" value="InterPro"/>
</dbReference>
<dbReference type="Pfam" id="PF01541">
    <property type="entry name" value="GIY-YIG"/>
    <property type="match status" value="1"/>
</dbReference>
<dbReference type="GO" id="GO:0003677">
    <property type="term" value="F:DNA binding"/>
    <property type="evidence" value="ECO:0007669"/>
    <property type="project" value="InterPro"/>
</dbReference>
<dbReference type="PANTHER" id="PTHR30562:SF1">
    <property type="entry name" value="UVRABC SYSTEM PROTEIN C"/>
    <property type="match status" value="1"/>
</dbReference>
<dbReference type="InterPro" id="IPR035901">
    <property type="entry name" value="GIY-YIG_endonuc_sf"/>
</dbReference>
<dbReference type="AlphaFoldDB" id="A0A6J7HKE1"/>
<dbReference type="SUPFAM" id="SSF53098">
    <property type="entry name" value="Ribonuclease H-like"/>
    <property type="match status" value="1"/>
</dbReference>
<dbReference type="SMART" id="SM00465">
    <property type="entry name" value="GIYc"/>
    <property type="match status" value="1"/>
</dbReference>
<dbReference type="Gene3D" id="3.30.420.10">
    <property type="entry name" value="Ribonuclease H-like superfamily/Ribonuclease H"/>
    <property type="match status" value="1"/>
</dbReference>
<feature type="domain" description="GIY-YIG" evidence="2">
    <location>
        <begin position="224"/>
        <end position="302"/>
    </location>
</feature>
<dbReference type="FunFam" id="3.30.420.10:FF:000045">
    <property type="entry name" value="3'-5' exonuclease DinG"/>
    <property type="match status" value="1"/>
</dbReference>
<dbReference type="SMART" id="SM00479">
    <property type="entry name" value="EXOIII"/>
    <property type="match status" value="1"/>
</dbReference>
<sequence length="599" mass="64682">MWLVIPTSAQLTLEDLGEPLSAVTFVVVDLETTGGAPTDAGITEFGAVRIKGGVVEAEFATLVNPGVPIPPFIASLTGITNAAVADAPRLEAVLSTFLEFAHGSVLVAHNAPYDIGFLKGACAKLSIEWPDPVVIDTVRLARQILPRDEVRDCKLATLARHFNAPVQPTHRALDDARATVTVLHALIERVGPLGVSSLEDLQTLSGRVTLTRHSKRHLADELPNSPGVYIFEAADGEALYVGTSKDLRTRVRTYFTASEQRARMTEMITLAERVVPIVCATPLEAHIREIRTIAERQPRFNRRSRHPERDAWLKLTVEPYPRISLVRQVSDDTDLGAAYIGPYRGRISATLAAEALIEATGLRTCTTRLARAGKPRATCVLADIGRCLAPCASPSPDYADRVDQARLAMSADVRPTAASVNARMATLAQAERYEDAALWRQRLAAFAQGAAHAQILRLMSQTEQIIAASPTPEGGWCVHVIRYGRLAAAAQVPPGLDPRPHIESLAAIAEVVAAPIAGVTAALTEETNVIRAWLFDGHTRLVDASRPLDLPMHGGGALYASLRPLDGSSGLNPAMEDTRSRTGRQRPSRARQLRRDSVA</sequence>
<dbReference type="InterPro" id="IPR000305">
    <property type="entry name" value="GIY-YIG_endonuc"/>
</dbReference>
<dbReference type="GO" id="GO:0006289">
    <property type="term" value="P:nucleotide-excision repair"/>
    <property type="evidence" value="ECO:0007669"/>
    <property type="project" value="InterPro"/>
</dbReference>
<dbReference type="PANTHER" id="PTHR30562">
    <property type="entry name" value="UVRC/OXIDOREDUCTASE"/>
    <property type="match status" value="1"/>
</dbReference>
<accession>A0A6J7HKE1</accession>
<dbReference type="InterPro" id="IPR047296">
    <property type="entry name" value="GIY-YIG_UvrC_Cho"/>
</dbReference>